<keyword evidence="2 5" id="KW-0812">Transmembrane</keyword>
<dbReference type="Pfam" id="PF01124">
    <property type="entry name" value="MAPEG"/>
    <property type="match status" value="1"/>
</dbReference>
<dbReference type="InterPro" id="IPR023352">
    <property type="entry name" value="MAPEG-like_dom_sf"/>
</dbReference>
<dbReference type="SUPFAM" id="SSF161084">
    <property type="entry name" value="MAPEG domain-like"/>
    <property type="match status" value="1"/>
</dbReference>
<evidence type="ECO:0000256" key="2">
    <source>
        <dbReference type="ARBA" id="ARBA00022692"/>
    </source>
</evidence>
<dbReference type="PANTHER" id="PTHR35814">
    <property type="match status" value="1"/>
</dbReference>
<keyword evidence="4 5" id="KW-0472">Membrane</keyword>
<accession>A0ABN6G2C0</accession>
<dbReference type="EMBL" id="AP024546">
    <property type="protein sequence ID" value="BCT96185.1"/>
    <property type="molecule type" value="Genomic_DNA"/>
</dbReference>
<dbReference type="RefSeq" id="WP_213498417.1">
    <property type="nucleotide sequence ID" value="NZ_AP024546.1"/>
</dbReference>
<keyword evidence="3 5" id="KW-1133">Transmembrane helix</keyword>
<evidence type="ECO:0000256" key="1">
    <source>
        <dbReference type="ARBA" id="ARBA00004370"/>
    </source>
</evidence>
<proteinExistence type="predicted"/>
<evidence type="ECO:0008006" key="8">
    <source>
        <dbReference type="Google" id="ProtNLM"/>
    </source>
</evidence>
<evidence type="ECO:0000256" key="5">
    <source>
        <dbReference type="SAM" id="Phobius"/>
    </source>
</evidence>
<organism evidence="6 7">
    <name type="scientific">Lysobacter helvus</name>
    <dbReference type="NCBI Taxonomy" id="2675059"/>
    <lineage>
        <taxon>Bacteria</taxon>
        <taxon>Pseudomonadati</taxon>
        <taxon>Pseudomonadota</taxon>
        <taxon>Gammaproteobacteria</taxon>
        <taxon>Lysobacterales</taxon>
        <taxon>Lysobacteraceae</taxon>
        <taxon>Lysobacter</taxon>
    </lineage>
</organism>
<sequence length="354" mass="38987">MTPTSISSPCGGGREGAARSRRTWTWLFALLVALLPLLAFAQENDPVTDAVARDREFGVTARHFGLERRVSMYQWRAKGAGYERVWSEAPIDSTGYAPGHDNPEFPLRSRRWLAERVTLDDKPLDRSVIEQFGQWRTFRPNFSALPGNLAATFQPEGDGLGSAENPLDPQVGDLRIGWRELTLPPLQGRVELSRGTWFPIAGDPINDPAPLAAPESNPSMIRMTVIATKTTLLFAGLHALLLLGLTAQVVRWRVRSRVGIGLGDNTDLARWVRVHGNFTEYVPLTLLLMALLELSGFPRQWLFAGGCTLLLGRVLHAFGLSRYQGTSFGRLVGMVLTLTALGSAAIAALWMSMQ</sequence>
<comment type="subcellular location">
    <subcellularLocation>
        <location evidence="1">Membrane</location>
    </subcellularLocation>
</comment>
<evidence type="ECO:0000256" key="4">
    <source>
        <dbReference type="ARBA" id="ARBA00023136"/>
    </source>
</evidence>
<gene>
    <name evidence="6" type="ORF">LYSHEL_20560</name>
</gene>
<protein>
    <recommendedName>
        <fullName evidence="8">MAPEG family protein</fullName>
    </recommendedName>
</protein>
<dbReference type="InterPro" id="IPR001129">
    <property type="entry name" value="Membr-assoc_MAPEG"/>
</dbReference>
<keyword evidence="7" id="KW-1185">Reference proteome</keyword>
<reference evidence="6 7" key="1">
    <citation type="submission" date="2021-03" db="EMBL/GenBank/DDBJ databases">
        <title>Complete Genome Sequences of Two Lysobacter Strains Isolated from Sea Water (Lysobacter caseinilyticus) and Soil (Lysobacter helvus) in South Korea.</title>
        <authorList>
            <person name="Watanabe Y."/>
            <person name="Arakawa K."/>
        </authorList>
    </citation>
    <scope>NUCLEOTIDE SEQUENCE [LARGE SCALE GENOMIC DNA]</scope>
    <source>
        <strain evidence="6 7">D10</strain>
    </source>
</reference>
<name>A0ABN6G2C0_9GAMM</name>
<feature type="transmembrane region" description="Helical" evidence="5">
    <location>
        <begin position="301"/>
        <end position="319"/>
    </location>
</feature>
<dbReference type="InterPro" id="IPR012430">
    <property type="entry name" value="TMEM43_fam"/>
</dbReference>
<feature type="transmembrane region" description="Helical" evidence="5">
    <location>
        <begin position="232"/>
        <end position="250"/>
    </location>
</feature>
<evidence type="ECO:0000313" key="6">
    <source>
        <dbReference type="EMBL" id="BCT96185.1"/>
    </source>
</evidence>
<dbReference type="Gene3D" id="1.20.120.550">
    <property type="entry name" value="Membrane associated eicosanoid/glutathione metabolism-like domain"/>
    <property type="match status" value="1"/>
</dbReference>
<dbReference type="PANTHER" id="PTHR35814:SF1">
    <property type="entry name" value="GLUTATHIONE S-TRANSFERASE-RELATED"/>
    <property type="match status" value="1"/>
</dbReference>
<evidence type="ECO:0000313" key="7">
    <source>
        <dbReference type="Proteomes" id="UP000680514"/>
    </source>
</evidence>
<feature type="transmembrane region" description="Helical" evidence="5">
    <location>
        <begin position="331"/>
        <end position="351"/>
    </location>
</feature>
<evidence type="ECO:0000256" key="3">
    <source>
        <dbReference type="ARBA" id="ARBA00022989"/>
    </source>
</evidence>
<dbReference type="Proteomes" id="UP000680514">
    <property type="component" value="Chromosome"/>
</dbReference>
<dbReference type="Pfam" id="PF07787">
    <property type="entry name" value="TMEM43"/>
    <property type="match status" value="1"/>
</dbReference>